<sequence length="67" mass="7381">MRTKRVSVGGARNDLQKYRERRGQSEGTFFSDSNFKEVSEEERPSPTSAAASLNSLNQSGEGESIGR</sequence>
<organism evidence="2 3">
    <name type="scientific">Tachysurus vachellii</name>
    <name type="common">Darkbarbel catfish</name>
    <name type="synonym">Pelteobagrus vachellii</name>
    <dbReference type="NCBI Taxonomy" id="175792"/>
    <lineage>
        <taxon>Eukaryota</taxon>
        <taxon>Metazoa</taxon>
        <taxon>Chordata</taxon>
        <taxon>Craniata</taxon>
        <taxon>Vertebrata</taxon>
        <taxon>Euteleostomi</taxon>
        <taxon>Actinopterygii</taxon>
        <taxon>Neopterygii</taxon>
        <taxon>Teleostei</taxon>
        <taxon>Ostariophysi</taxon>
        <taxon>Siluriformes</taxon>
        <taxon>Bagridae</taxon>
        <taxon>Tachysurus</taxon>
    </lineage>
</organism>
<feature type="compositionally biased region" description="Basic and acidic residues" evidence="1">
    <location>
        <begin position="34"/>
        <end position="44"/>
    </location>
</feature>
<protein>
    <submittedName>
        <fullName evidence="2">Uncharacterized protein</fullName>
    </submittedName>
</protein>
<evidence type="ECO:0000256" key="1">
    <source>
        <dbReference type="SAM" id="MobiDB-lite"/>
    </source>
</evidence>
<evidence type="ECO:0000313" key="3">
    <source>
        <dbReference type="Proteomes" id="UP001187315"/>
    </source>
</evidence>
<comment type="caution">
    <text evidence="2">The sequence shown here is derived from an EMBL/GenBank/DDBJ whole genome shotgun (WGS) entry which is preliminary data.</text>
</comment>
<feature type="compositionally biased region" description="Basic and acidic residues" evidence="1">
    <location>
        <begin position="14"/>
        <end position="24"/>
    </location>
</feature>
<keyword evidence="3" id="KW-1185">Reference proteome</keyword>
<dbReference type="EMBL" id="JAVHJS010000009">
    <property type="protein sequence ID" value="KAK2847646.1"/>
    <property type="molecule type" value="Genomic_DNA"/>
</dbReference>
<gene>
    <name evidence="2" type="ORF">Q7C36_009328</name>
</gene>
<dbReference type="AlphaFoldDB" id="A0AA88N132"/>
<evidence type="ECO:0000313" key="2">
    <source>
        <dbReference type="EMBL" id="KAK2847646.1"/>
    </source>
</evidence>
<feature type="compositionally biased region" description="Low complexity" evidence="1">
    <location>
        <begin position="48"/>
        <end position="57"/>
    </location>
</feature>
<reference evidence="2" key="1">
    <citation type="submission" date="2023-08" db="EMBL/GenBank/DDBJ databases">
        <title>Pelteobagrus vachellii genome.</title>
        <authorList>
            <person name="Liu H."/>
        </authorList>
    </citation>
    <scope>NUCLEOTIDE SEQUENCE</scope>
    <source>
        <strain evidence="2">PRFRI_2022a</strain>
        <tissue evidence="2">Muscle</tissue>
    </source>
</reference>
<accession>A0AA88N132</accession>
<name>A0AA88N132_TACVA</name>
<feature type="region of interest" description="Disordered" evidence="1">
    <location>
        <begin position="1"/>
        <end position="67"/>
    </location>
</feature>
<proteinExistence type="predicted"/>
<dbReference type="Proteomes" id="UP001187315">
    <property type="component" value="Unassembled WGS sequence"/>
</dbReference>